<comment type="subcellular location">
    <subcellularLocation>
        <location evidence="1">Membrane</location>
    </subcellularLocation>
</comment>
<organism evidence="4 5">
    <name type="scientific">Ananas comosus</name>
    <name type="common">Pineapple</name>
    <name type="synonym">Ananas ananas</name>
    <dbReference type="NCBI Taxonomy" id="4615"/>
    <lineage>
        <taxon>Eukaryota</taxon>
        <taxon>Viridiplantae</taxon>
        <taxon>Streptophyta</taxon>
        <taxon>Embryophyta</taxon>
        <taxon>Tracheophyta</taxon>
        <taxon>Spermatophyta</taxon>
        <taxon>Magnoliopsida</taxon>
        <taxon>Liliopsida</taxon>
        <taxon>Poales</taxon>
        <taxon>Bromeliaceae</taxon>
        <taxon>Bromelioideae</taxon>
        <taxon>Ananas</taxon>
    </lineage>
</organism>
<dbReference type="GO" id="GO:0098542">
    <property type="term" value="P:defense response to other organism"/>
    <property type="evidence" value="ECO:0007669"/>
    <property type="project" value="InterPro"/>
</dbReference>
<dbReference type="Proteomes" id="UP000515123">
    <property type="component" value="Linkage group 3"/>
</dbReference>
<evidence type="ECO:0000256" key="2">
    <source>
        <dbReference type="ARBA" id="ARBA00023136"/>
    </source>
</evidence>
<keyword evidence="4" id="KW-1185">Reference proteome</keyword>
<dbReference type="GeneID" id="109707383"/>
<sequence length="236" mass="25914">MPHDDGGASGKPERRYHGSGAGRAVCSGVLAFVVIAGIVALVLYLVYRPSRPRFSVTGAAIYALTTNSNATAAANPFAYPANPPAVVATMQFTLLVRNPNDRSAVRYDRLSAYVSYRDEPLTLPTPLPPLIQAKSPPFLSNYYYYYYYKQPARWRCRRFWGAGRRCGAARDGDGTDEAYGVVALRLVVLGRAKFKSGPFHSRWYGLYVRCDVLVGVRKGVAGQVPLLGNPDCHVDM</sequence>
<dbReference type="OrthoDB" id="746161at2759"/>
<keyword evidence="2 3" id="KW-0472">Membrane</keyword>
<evidence type="ECO:0000256" key="1">
    <source>
        <dbReference type="ARBA" id="ARBA00004370"/>
    </source>
</evidence>
<accession>A0A6P5EL85</accession>
<proteinExistence type="predicted"/>
<reference evidence="5" key="2">
    <citation type="submission" date="2025-08" db="UniProtKB">
        <authorList>
            <consortium name="RefSeq"/>
        </authorList>
    </citation>
    <scope>IDENTIFICATION</scope>
</reference>
<keyword evidence="3" id="KW-1133">Transmembrane helix</keyword>
<dbReference type="InterPro" id="IPR044839">
    <property type="entry name" value="NDR1-like"/>
</dbReference>
<gene>
    <name evidence="5" type="primary">LOC109707383</name>
</gene>
<dbReference type="GO" id="GO:0005886">
    <property type="term" value="C:plasma membrane"/>
    <property type="evidence" value="ECO:0007669"/>
    <property type="project" value="TreeGrafter"/>
</dbReference>
<dbReference type="GO" id="GO:0009506">
    <property type="term" value="C:plasmodesma"/>
    <property type="evidence" value="ECO:0007669"/>
    <property type="project" value="TreeGrafter"/>
</dbReference>
<dbReference type="PANTHER" id="PTHR31415">
    <property type="entry name" value="OS05G0367900 PROTEIN"/>
    <property type="match status" value="1"/>
</dbReference>
<dbReference type="PANTHER" id="PTHR31415:SF9">
    <property type="entry name" value="OS05G0367900 PROTEIN"/>
    <property type="match status" value="1"/>
</dbReference>
<feature type="transmembrane region" description="Helical" evidence="3">
    <location>
        <begin position="20"/>
        <end position="47"/>
    </location>
</feature>
<evidence type="ECO:0000313" key="4">
    <source>
        <dbReference type="Proteomes" id="UP000515123"/>
    </source>
</evidence>
<dbReference type="RefSeq" id="XP_020084207.1">
    <property type="nucleotide sequence ID" value="XM_020228618.1"/>
</dbReference>
<keyword evidence="3" id="KW-0812">Transmembrane</keyword>
<feature type="non-terminal residue" evidence="5">
    <location>
        <position position="236"/>
    </location>
</feature>
<evidence type="ECO:0000256" key="3">
    <source>
        <dbReference type="SAM" id="Phobius"/>
    </source>
</evidence>
<protein>
    <submittedName>
        <fullName evidence="5">NDR1/HIN1-like protein 12</fullName>
    </submittedName>
</protein>
<evidence type="ECO:0000313" key="5">
    <source>
        <dbReference type="RefSeq" id="XP_020084207.1"/>
    </source>
</evidence>
<name>A0A6P5EL85_ANACO</name>
<reference evidence="4" key="1">
    <citation type="journal article" date="2015" name="Nat. Genet.">
        <title>The pineapple genome and the evolution of CAM photosynthesis.</title>
        <authorList>
            <person name="Ming R."/>
            <person name="VanBuren R."/>
            <person name="Wai C.M."/>
            <person name="Tang H."/>
            <person name="Schatz M.C."/>
            <person name="Bowers J.E."/>
            <person name="Lyons E."/>
            <person name="Wang M.L."/>
            <person name="Chen J."/>
            <person name="Biggers E."/>
            <person name="Zhang J."/>
            <person name="Huang L."/>
            <person name="Zhang L."/>
            <person name="Miao W."/>
            <person name="Zhang J."/>
            <person name="Ye Z."/>
            <person name="Miao C."/>
            <person name="Lin Z."/>
            <person name="Wang H."/>
            <person name="Zhou H."/>
            <person name="Yim W.C."/>
            <person name="Priest H.D."/>
            <person name="Zheng C."/>
            <person name="Woodhouse M."/>
            <person name="Edger P.P."/>
            <person name="Guyot R."/>
            <person name="Guo H.B."/>
            <person name="Guo H."/>
            <person name="Zheng G."/>
            <person name="Singh R."/>
            <person name="Sharma A."/>
            <person name="Min X."/>
            <person name="Zheng Y."/>
            <person name="Lee H."/>
            <person name="Gurtowski J."/>
            <person name="Sedlazeck F.J."/>
            <person name="Harkess A."/>
            <person name="McKain M.R."/>
            <person name="Liao Z."/>
            <person name="Fang J."/>
            <person name="Liu J."/>
            <person name="Zhang X."/>
            <person name="Zhang Q."/>
            <person name="Hu W."/>
            <person name="Qin Y."/>
            <person name="Wang K."/>
            <person name="Chen L.Y."/>
            <person name="Shirley N."/>
            <person name="Lin Y.R."/>
            <person name="Liu L.Y."/>
            <person name="Hernandez A.G."/>
            <person name="Wright C.L."/>
            <person name="Bulone V."/>
            <person name="Tuskan G.A."/>
            <person name="Heath K."/>
            <person name="Zee F."/>
            <person name="Moore P.H."/>
            <person name="Sunkar R."/>
            <person name="Leebens-Mack J.H."/>
            <person name="Mockler T."/>
            <person name="Bennetzen J.L."/>
            <person name="Freeling M."/>
            <person name="Sankoff D."/>
            <person name="Paterson A.H."/>
            <person name="Zhu X."/>
            <person name="Yang X."/>
            <person name="Smith J.A."/>
            <person name="Cushman J.C."/>
            <person name="Paull R.E."/>
            <person name="Yu Q."/>
        </authorList>
    </citation>
    <scope>NUCLEOTIDE SEQUENCE [LARGE SCALE GENOMIC DNA]</scope>
    <source>
        <strain evidence="4">cv. F153</strain>
    </source>
</reference>
<dbReference type="AlphaFoldDB" id="A0A6P5EL85"/>